<accession>A0A7J7KK07</accession>
<reference evidence="14" key="1">
    <citation type="submission" date="2020-06" db="EMBL/GenBank/DDBJ databases">
        <title>Draft genome of Bugula neritina, a colonial animal packing powerful symbionts and potential medicines.</title>
        <authorList>
            <person name="Rayko M."/>
        </authorList>
    </citation>
    <scope>NUCLEOTIDE SEQUENCE [LARGE SCALE GENOMIC DNA]</scope>
    <source>
        <strain evidence="14">Kwan_BN1</strain>
    </source>
</reference>
<evidence type="ECO:0000256" key="2">
    <source>
        <dbReference type="ARBA" id="ARBA00010107"/>
    </source>
</evidence>
<evidence type="ECO:0000256" key="5">
    <source>
        <dbReference type="ARBA" id="ARBA00022723"/>
    </source>
</evidence>
<dbReference type="InterPro" id="IPR050603">
    <property type="entry name" value="MYST_HAT"/>
</dbReference>
<evidence type="ECO:0000256" key="9">
    <source>
        <dbReference type="ARBA" id="ARBA00022990"/>
    </source>
</evidence>
<feature type="active site" description="Proton donor/acceptor" evidence="11">
    <location>
        <position position="261"/>
    </location>
</feature>
<dbReference type="Proteomes" id="UP000593567">
    <property type="component" value="Unassembled WGS sequence"/>
</dbReference>
<dbReference type="FunFam" id="3.30.60.60:FF:000001">
    <property type="entry name" value="Histone acetyltransferase"/>
    <property type="match status" value="1"/>
</dbReference>
<keyword evidence="15" id="KW-1185">Reference proteome</keyword>
<organism evidence="14 15">
    <name type="scientific">Bugula neritina</name>
    <name type="common">Brown bryozoan</name>
    <name type="synonym">Sertularia neritina</name>
    <dbReference type="NCBI Taxonomy" id="10212"/>
    <lineage>
        <taxon>Eukaryota</taxon>
        <taxon>Metazoa</taxon>
        <taxon>Spiralia</taxon>
        <taxon>Lophotrochozoa</taxon>
        <taxon>Bryozoa</taxon>
        <taxon>Gymnolaemata</taxon>
        <taxon>Cheilostomatida</taxon>
        <taxon>Flustrina</taxon>
        <taxon>Buguloidea</taxon>
        <taxon>Bugulidae</taxon>
        <taxon>Bugula</taxon>
    </lineage>
</organism>
<dbReference type="GO" id="GO:0003682">
    <property type="term" value="F:chromatin binding"/>
    <property type="evidence" value="ECO:0007669"/>
    <property type="project" value="TreeGrafter"/>
</dbReference>
<keyword evidence="7" id="KW-0862">Zinc</keyword>
<dbReference type="EC" id="2.3.1.48" evidence="3 12"/>
<evidence type="ECO:0000313" key="14">
    <source>
        <dbReference type="EMBL" id="KAF6037958.1"/>
    </source>
</evidence>
<dbReference type="InterPro" id="IPR002717">
    <property type="entry name" value="HAT_MYST-type"/>
</dbReference>
<dbReference type="GO" id="GO:0010485">
    <property type="term" value="F:histone H4 acetyltransferase activity"/>
    <property type="evidence" value="ECO:0007669"/>
    <property type="project" value="TreeGrafter"/>
</dbReference>
<dbReference type="SUPFAM" id="SSF55729">
    <property type="entry name" value="Acyl-CoA N-acyltransferases (Nat)"/>
    <property type="match status" value="1"/>
</dbReference>
<evidence type="ECO:0000256" key="12">
    <source>
        <dbReference type="RuleBase" id="RU361211"/>
    </source>
</evidence>
<comment type="caution">
    <text evidence="14">The sequence shown here is derived from an EMBL/GenBank/DDBJ whole genome shotgun (WGS) entry which is preliminary data.</text>
</comment>
<dbReference type="Pfam" id="PF01853">
    <property type="entry name" value="MOZ_SAS"/>
    <property type="match status" value="1"/>
</dbReference>
<proteinExistence type="inferred from homology"/>
<dbReference type="InterPro" id="IPR016181">
    <property type="entry name" value="Acyl_CoA_acyltransferase"/>
</dbReference>
<dbReference type="GO" id="GO:0040029">
    <property type="term" value="P:epigenetic regulation of gene expression"/>
    <property type="evidence" value="ECO:0007669"/>
    <property type="project" value="UniProtKB-ARBA"/>
</dbReference>
<keyword evidence="4" id="KW-0808">Transferase</keyword>
<dbReference type="GO" id="GO:0010484">
    <property type="term" value="F:histone H3 acetyltransferase activity"/>
    <property type="evidence" value="ECO:0007669"/>
    <property type="project" value="TreeGrafter"/>
</dbReference>
<dbReference type="FunFam" id="3.40.630.30:FF:000001">
    <property type="entry name" value="Histone acetyltransferase"/>
    <property type="match status" value="1"/>
</dbReference>
<evidence type="ECO:0000256" key="6">
    <source>
        <dbReference type="ARBA" id="ARBA00022771"/>
    </source>
</evidence>
<dbReference type="GO" id="GO:0003712">
    <property type="term" value="F:transcription coregulator activity"/>
    <property type="evidence" value="ECO:0007669"/>
    <property type="project" value="TreeGrafter"/>
</dbReference>
<keyword evidence="9" id="KW-0007">Acetylation</keyword>
<gene>
    <name evidence="14" type="ORF">EB796_003736</name>
</gene>
<dbReference type="Gene3D" id="1.10.10.10">
    <property type="entry name" value="Winged helix-like DNA-binding domain superfamily/Winged helix DNA-binding domain"/>
    <property type="match status" value="1"/>
</dbReference>
<keyword evidence="6" id="KW-0863">Zinc-finger</keyword>
<sequence>MYPLVPTREQREKQERVEEVRSSASVSASTLMMCREHAEAHGKNREPLLDGICSTYDHKLFTDAQAVACEDESFELTQHYQLLDAHEYKIKQIVIGRFELDTWYSSPYPEEYARLCKLYLCEFCLKYMKTPTIARRHSTKCVWRYPPGNEIYRSGTLSVFEVDGKKSKVFCQNLCLLAKLFLDHKTLYYDVEPFLFYVMTEADSQGCHIVGYFSKEKHSILNYNVSCILTMPQYMRQGYGKLLIDFSYLLSKTENKTGSPERPLSDLGLISYRSYWKDLLMEYLHKYSDSEIYIKDLSQETSVHANDLISTLQSLGMLKYWKGKHVILRNAQIVSDYIQQKRKKSQGSKSMRKIDPFHLRWVPGTYANS</sequence>
<dbReference type="PANTHER" id="PTHR10615">
    <property type="entry name" value="HISTONE ACETYLTRANSFERASE"/>
    <property type="match status" value="1"/>
</dbReference>
<dbReference type="Pfam" id="PF17772">
    <property type="entry name" value="zf-MYST"/>
    <property type="match status" value="1"/>
</dbReference>
<dbReference type="GO" id="GO:0036409">
    <property type="term" value="C:histone H3-K14 acetyltransferase complex"/>
    <property type="evidence" value="ECO:0007669"/>
    <property type="project" value="TreeGrafter"/>
</dbReference>
<dbReference type="GO" id="GO:0006357">
    <property type="term" value="P:regulation of transcription by RNA polymerase II"/>
    <property type="evidence" value="ECO:0007669"/>
    <property type="project" value="TreeGrafter"/>
</dbReference>
<feature type="domain" description="MYST-type HAT" evidence="13">
    <location>
        <begin position="85"/>
        <end position="363"/>
    </location>
</feature>
<dbReference type="Gene3D" id="3.30.60.60">
    <property type="entry name" value="N-acetyl transferase-like"/>
    <property type="match status" value="1"/>
</dbReference>
<evidence type="ECO:0000256" key="11">
    <source>
        <dbReference type="PIRSR" id="PIRSR602717-51"/>
    </source>
</evidence>
<keyword evidence="8" id="KW-0156">Chromatin regulator</keyword>
<evidence type="ECO:0000256" key="8">
    <source>
        <dbReference type="ARBA" id="ARBA00022853"/>
    </source>
</evidence>
<dbReference type="FunFam" id="1.10.10.10:FF:000022">
    <property type="entry name" value="Histone acetyltransferase"/>
    <property type="match status" value="1"/>
</dbReference>
<comment type="similarity">
    <text evidence="2 12">Belongs to the MYST (SAS/MOZ) family.</text>
</comment>
<comment type="catalytic activity">
    <reaction evidence="12">
        <text>L-lysyl-[protein] + acetyl-CoA = N(6)-acetyl-L-lysyl-[protein] + CoA + H(+)</text>
        <dbReference type="Rhea" id="RHEA:45948"/>
        <dbReference type="Rhea" id="RHEA-COMP:9752"/>
        <dbReference type="Rhea" id="RHEA-COMP:10731"/>
        <dbReference type="ChEBI" id="CHEBI:15378"/>
        <dbReference type="ChEBI" id="CHEBI:29969"/>
        <dbReference type="ChEBI" id="CHEBI:57287"/>
        <dbReference type="ChEBI" id="CHEBI:57288"/>
        <dbReference type="ChEBI" id="CHEBI:61930"/>
        <dbReference type="EC" id="2.3.1.48"/>
    </reaction>
</comment>
<dbReference type="GO" id="GO:0008270">
    <property type="term" value="F:zinc ion binding"/>
    <property type="evidence" value="ECO:0007669"/>
    <property type="project" value="UniProtKB-KW"/>
</dbReference>
<keyword evidence="10 12" id="KW-0539">Nucleus</keyword>
<dbReference type="PANTHER" id="PTHR10615:SF161">
    <property type="entry name" value="HISTONE ACETYLTRANSFERASE KAT7"/>
    <property type="match status" value="1"/>
</dbReference>
<name>A0A7J7KK07_BUGNE</name>
<comment type="subcellular location">
    <subcellularLocation>
        <location evidence="1 12">Nucleus</location>
    </subcellularLocation>
</comment>
<dbReference type="EMBL" id="VXIV02000493">
    <property type="protein sequence ID" value="KAF6037958.1"/>
    <property type="molecule type" value="Genomic_DNA"/>
</dbReference>
<dbReference type="AlphaFoldDB" id="A0A7J7KK07"/>
<dbReference type="OrthoDB" id="787137at2759"/>
<evidence type="ECO:0000256" key="1">
    <source>
        <dbReference type="ARBA" id="ARBA00004123"/>
    </source>
</evidence>
<dbReference type="Gene3D" id="3.40.630.30">
    <property type="match status" value="1"/>
</dbReference>
<evidence type="ECO:0000256" key="3">
    <source>
        <dbReference type="ARBA" id="ARBA00013184"/>
    </source>
</evidence>
<evidence type="ECO:0000313" key="15">
    <source>
        <dbReference type="Proteomes" id="UP000593567"/>
    </source>
</evidence>
<dbReference type="InterPro" id="IPR040706">
    <property type="entry name" value="Zf-MYST"/>
</dbReference>
<dbReference type="PROSITE" id="PS51726">
    <property type="entry name" value="MYST_HAT"/>
    <property type="match status" value="1"/>
</dbReference>
<evidence type="ECO:0000256" key="4">
    <source>
        <dbReference type="ARBA" id="ARBA00022679"/>
    </source>
</evidence>
<evidence type="ECO:0000259" key="13">
    <source>
        <dbReference type="PROSITE" id="PS51726"/>
    </source>
</evidence>
<keyword evidence="5" id="KW-0479">Metal-binding</keyword>
<evidence type="ECO:0000256" key="7">
    <source>
        <dbReference type="ARBA" id="ARBA00022833"/>
    </source>
</evidence>
<evidence type="ECO:0000256" key="10">
    <source>
        <dbReference type="ARBA" id="ARBA00023242"/>
    </source>
</evidence>
<dbReference type="InterPro" id="IPR036388">
    <property type="entry name" value="WH-like_DNA-bd_sf"/>
</dbReference>
<protein>
    <recommendedName>
        <fullName evidence="3 12">Histone acetyltransferase</fullName>
        <ecNumber evidence="3 12">2.3.1.48</ecNumber>
    </recommendedName>
</protein>